<comment type="caution">
    <text evidence="1">The sequence shown here is derived from an EMBL/GenBank/DDBJ whole genome shotgun (WGS) entry which is preliminary data.</text>
</comment>
<evidence type="ECO:0000313" key="2">
    <source>
        <dbReference type="Proteomes" id="UP001165960"/>
    </source>
</evidence>
<gene>
    <name evidence="1" type="ORF">DSO57_1020999</name>
</gene>
<accession>A0ACC2RI42</accession>
<organism evidence="1 2">
    <name type="scientific">Entomophthora muscae</name>
    <dbReference type="NCBI Taxonomy" id="34485"/>
    <lineage>
        <taxon>Eukaryota</taxon>
        <taxon>Fungi</taxon>
        <taxon>Fungi incertae sedis</taxon>
        <taxon>Zoopagomycota</taxon>
        <taxon>Entomophthoromycotina</taxon>
        <taxon>Entomophthoromycetes</taxon>
        <taxon>Entomophthorales</taxon>
        <taxon>Entomophthoraceae</taxon>
        <taxon>Entomophthora</taxon>
    </lineage>
</organism>
<reference evidence="1" key="1">
    <citation type="submission" date="2022-04" db="EMBL/GenBank/DDBJ databases">
        <title>Genome of the entomopathogenic fungus Entomophthora muscae.</title>
        <authorList>
            <person name="Elya C."/>
            <person name="Lovett B.R."/>
            <person name="Lee E."/>
            <person name="Macias A.M."/>
            <person name="Hajek A.E."/>
            <person name="De Bivort B.L."/>
            <person name="Kasson M.T."/>
            <person name="De Fine Licht H.H."/>
            <person name="Stajich J.E."/>
        </authorList>
    </citation>
    <scope>NUCLEOTIDE SEQUENCE</scope>
    <source>
        <strain evidence="1">Berkeley</strain>
    </source>
</reference>
<protein>
    <submittedName>
        <fullName evidence="1">Uncharacterized protein</fullName>
    </submittedName>
</protein>
<name>A0ACC2RI42_9FUNG</name>
<dbReference type="EMBL" id="QTSX02007200">
    <property type="protein sequence ID" value="KAJ9049777.1"/>
    <property type="molecule type" value="Genomic_DNA"/>
</dbReference>
<sequence>MISNPLNHAETPCQDAPDVQEELSPGLKMLKQYPLLPAFASQYTITEELGAGGFGFVVGAIHRPSNIKVAVKFLFKNKIPRSQLVVDAVMGCIPREAYILDKVNHPGIVKFLDLFQDQCFYYMVMELHGDPWAAYPSTRKCRDLFESIEKAGTFNELQTAHILYQLLNILMYLQSVNVYHRDIKDENIVIDSKLTIKLVDFGCAVVTPTRRACTFQHFFGTASYASPEILKGEVYRADLADVWAMGVLVHMMVTGVSPFQTPEEVMESSYTPPPSCSPALAHLLQGMLNPSPLHRLSFRDIKNHPFFAHLC</sequence>
<keyword evidence="2" id="KW-1185">Reference proteome</keyword>
<proteinExistence type="predicted"/>
<dbReference type="Proteomes" id="UP001165960">
    <property type="component" value="Unassembled WGS sequence"/>
</dbReference>
<evidence type="ECO:0000313" key="1">
    <source>
        <dbReference type="EMBL" id="KAJ9049777.1"/>
    </source>
</evidence>